<dbReference type="PANTHER" id="PTHR45724">
    <property type="entry name" value="AQUAPORIN NIP2-1"/>
    <property type="match status" value="1"/>
</dbReference>
<dbReference type="InterPro" id="IPR022357">
    <property type="entry name" value="MIP_CS"/>
</dbReference>
<evidence type="ECO:0000256" key="7">
    <source>
        <dbReference type="SAM" id="MobiDB-lite"/>
    </source>
</evidence>
<evidence type="ECO:0000256" key="5">
    <source>
        <dbReference type="ARBA" id="ARBA00023136"/>
    </source>
</evidence>
<dbReference type="GO" id="GO:0016020">
    <property type="term" value="C:membrane"/>
    <property type="evidence" value="ECO:0007669"/>
    <property type="project" value="UniProtKB-SubCell"/>
</dbReference>
<organism evidence="9 10">
    <name type="scientific">Taxus chinensis</name>
    <name type="common">Chinese yew</name>
    <name type="synonym">Taxus wallichiana var. chinensis</name>
    <dbReference type="NCBI Taxonomy" id="29808"/>
    <lineage>
        <taxon>Eukaryota</taxon>
        <taxon>Viridiplantae</taxon>
        <taxon>Streptophyta</taxon>
        <taxon>Embryophyta</taxon>
        <taxon>Tracheophyta</taxon>
        <taxon>Spermatophyta</taxon>
        <taxon>Pinopsida</taxon>
        <taxon>Pinidae</taxon>
        <taxon>Conifers II</taxon>
        <taxon>Cupressales</taxon>
        <taxon>Taxaceae</taxon>
        <taxon>Taxus</taxon>
    </lineage>
</organism>
<evidence type="ECO:0000256" key="6">
    <source>
        <dbReference type="RuleBase" id="RU000477"/>
    </source>
</evidence>
<gene>
    <name evidence="9" type="ORF">KI387_032641</name>
</gene>
<evidence type="ECO:0000256" key="1">
    <source>
        <dbReference type="ARBA" id="ARBA00004141"/>
    </source>
</evidence>
<keyword evidence="10" id="KW-1185">Reference proteome</keyword>
<dbReference type="Proteomes" id="UP000824469">
    <property type="component" value="Unassembled WGS sequence"/>
</dbReference>
<dbReference type="InterPro" id="IPR000425">
    <property type="entry name" value="MIP"/>
</dbReference>
<dbReference type="PANTHER" id="PTHR45724:SF13">
    <property type="entry name" value="AQUAPORIN NIP1-1-RELATED"/>
    <property type="match status" value="1"/>
</dbReference>
<accession>A0AA38C065</accession>
<feature type="region of interest" description="Disordered" evidence="7">
    <location>
        <begin position="1"/>
        <end position="40"/>
    </location>
</feature>
<feature type="transmembrane region" description="Helical" evidence="8">
    <location>
        <begin position="132"/>
        <end position="150"/>
    </location>
</feature>
<feature type="transmembrane region" description="Helical" evidence="8">
    <location>
        <begin position="171"/>
        <end position="192"/>
    </location>
</feature>
<name>A0AA38C065_TAXCH</name>
<keyword evidence="2 6" id="KW-0813">Transport</keyword>
<evidence type="ECO:0000313" key="9">
    <source>
        <dbReference type="EMBL" id="KAH9288524.1"/>
    </source>
</evidence>
<protein>
    <submittedName>
        <fullName evidence="9">Uncharacterized protein</fullName>
    </submittedName>
</protein>
<keyword evidence="4 8" id="KW-1133">Transmembrane helix</keyword>
<evidence type="ECO:0000256" key="3">
    <source>
        <dbReference type="ARBA" id="ARBA00022692"/>
    </source>
</evidence>
<comment type="subcellular location">
    <subcellularLocation>
        <location evidence="1">Membrane</location>
        <topology evidence="1">Multi-pass membrane protein</topology>
    </subcellularLocation>
</comment>
<dbReference type="Gene3D" id="1.20.1080.10">
    <property type="entry name" value="Glycerol uptake facilitator protein"/>
    <property type="match status" value="1"/>
</dbReference>
<feature type="compositionally biased region" description="Polar residues" evidence="7">
    <location>
        <begin position="1"/>
        <end position="13"/>
    </location>
</feature>
<dbReference type="PRINTS" id="PR00783">
    <property type="entry name" value="MINTRINSICP"/>
</dbReference>
<comment type="similarity">
    <text evidence="6">Belongs to the MIP/aquaporin (TC 1.A.8) family.</text>
</comment>
<dbReference type="PROSITE" id="PS00221">
    <property type="entry name" value="MIP"/>
    <property type="match status" value="1"/>
</dbReference>
<feature type="transmembrane region" description="Helical" evidence="8">
    <location>
        <begin position="90"/>
        <end position="112"/>
    </location>
</feature>
<dbReference type="InterPro" id="IPR034294">
    <property type="entry name" value="Aquaporin_transptr"/>
</dbReference>
<sequence length="218" mass="22651">MEMQRTTPLASSSEDLEGGEYVSSSTGPSHHTKKPDMEDLEATKTNNTFIETAIYKKAAAEMVATFILVFAGCGGIMVEARDKVLTHIGVAAVFGLVIMAMVYTVGHISGAHMNPAMTLAFFSVGDLPFKQVAVYIASQIVGATLAAAALQEIIVNISIKAAVNVPVGHPVASLVVEFILTFILTIVIFATVTDPKAPGHMAGVAVGGIAACNALFAG</sequence>
<dbReference type="InterPro" id="IPR023271">
    <property type="entry name" value="Aquaporin-like"/>
</dbReference>
<evidence type="ECO:0000313" key="10">
    <source>
        <dbReference type="Proteomes" id="UP000824469"/>
    </source>
</evidence>
<proteinExistence type="inferred from homology"/>
<dbReference type="SUPFAM" id="SSF81338">
    <property type="entry name" value="Aquaporin-like"/>
    <property type="match status" value="1"/>
</dbReference>
<dbReference type="Pfam" id="PF00230">
    <property type="entry name" value="MIP"/>
    <property type="match status" value="1"/>
</dbReference>
<evidence type="ECO:0000256" key="2">
    <source>
        <dbReference type="ARBA" id="ARBA00022448"/>
    </source>
</evidence>
<evidence type="ECO:0000256" key="8">
    <source>
        <dbReference type="SAM" id="Phobius"/>
    </source>
</evidence>
<feature type="non-terminal residue" evidence="9">
    <location>
        <position position="1"/>
    </location>
</feature>
<evidence type="ECO:0000256" key="4">
    <source>
        <dbReference type="ARBA" id="ARBA00022989"/>
    </source>
</evidence>
<keyword evidence="5 8" id="KW-0472">Membrane</keyword>
<dbReference type="EMBL" id="JAHRHJ020003813">
    <property type="protein sequence ID" value="KAH9288524.1"/>
    <property type="molecule type" value="Genomic_DNA"/>
</dbReference>
<dbReference type="OMA" id="KYKDIWV"/>
<reference evidence="9 10" key="1">
    <citation type="journal article" date="2021" name="Nat. Plants">
        <title>The Taxus genome provides insights into paclitaxel biosynthesis.</title>
        <authorList>
            <person name="Xiong X."/>
            <person name="Gou J."/>
            <person name="Liao Q."/>
            <person name="Li Y."/>
            <person name="Zhou Q."/>
            <person name="Bi G."/>
            <person name="Li C."/>
            <person name="Du R."/>
            <person name="Wang X."/>
            <person name="Sun T."/>
            <person name="Guo L."/>
            <person name="Liang H."/>
            <person name="Lu P."/>
            <person name="Wu Y."/>
            <person name="Zhang Z."/>
            <person name="Ro D.K."/>
            <person name="Shang Y."/>
            <person name="Huang S."/>
            <person name="Yan J."/>
        </authorList>
    </citation>
    <scope>NUCLEOTIDE SEQUENCE [LARGE SCALE GENOMIC DNA]</scope>
    <source>
        <strain evidence="9">Ta-2019</strain>
    </source>
</reference>
<dbReference type="GO" id="GO:0015267">
    <property type="term" value="F:channel activity"/>
    <property type="evidence" value="ECO:0007669"/>
    <property type="project" value="InterPro"/>
</dbReference>
<dbReference type="AlphaFoldDB" id="A0AA38C065"/>
<keyword evidence="3 6" id="KW-0812">Transmembrane</keyword>
<feature type="transmembrane region" description="Helical" evidence="8">
    <location>
        <begin position="58"/>
        <end position="78"/>
    </location>
</feature>
<comment type="caution">
    <text evidence="9">The sequence shown here is derived from an EMBL/GenBank/DDBJ whole genome shotgun (WGS) entry which is preliminary data.</text>
</comment>